<evidence type="ECO:0000256" key="1">
    <source>
        <dbReference type="RuleBase" id="RU362114"/>
    </source>
</evidence>
<dbReference type="EMBL" id="PZQS01000002">
    <property type="protein sequence ID" value="PVD35533.1"/>
    <property type="molecule type" value="Genomic_DNA"/>
</dbReference>
<evidence type="ECO:0000313" key="4">
    <source>
        <dbReference type="Proteomes" id="UP000245119"/>
    </source>
</evidence>
<evidence type="ECO:0000259" key="2">
    <source>
        <dbReference type="PROSITE" id="PS51059"/>
    </source>
</evidence>
<dbReference type="GO" id="GO:1990404">
    <property type="term" value="F:NAD+-protein mono-ADP-ribosyltransferase activity"/>
    <property type="evidence" value="ECO:0007669"/>
    <property type="project" value="TreeGrafter"/>
</dbReference>
<keyword evidence="4" id="KW-1185">Reference proteome</keyword>
<accession>A0A2T7PQ29</accession>
<keyword evidence="1" id="KW-0808">Transferase</keyword>
<evidence type="ECO:0000313" key="3">
    <source>
        <dbReference type="EMBL" id="PVD35533.1"/>
    </source>
</evidence>
<dbReference type="PROSITE" id="PS51059">
    <property type="entry name" value="PARP_CATALYTIC"/>
    <property type="match status" value="1"/>
</dbReference>
<dbReference type="InterPro" id="IPR012317">
    <property type="entry name" value="Poly(ADP-ribose)pol_cat_dom"/>
</dbReference>
<comment type="caution">
    <text evidence="3">The sequence shown here is derived from an EMBL/GenBank/DDBJ whole genome shotgun (WGS) entry which is preliminary data.</text>
</comment>
<organism evidence="3 4">
    <name type="scientific">Pomacea canaliculata</name>
    <name type="common">Golden apple snail</name>
    <dbReference type="NCBI Taxonomy" id="400727"/>
    <lineage>
        <taxon>Eukaryota</taxon>
        <taxon>Metazoa</taxon>
        <taxon>Spiralia</taxon>
        <taxon>Lophotrochozoa</taxon>
        <taxon>Mollusca</taxon>
        <taxon>Gastropoda</taxon>
        <taxon>Caenogastropoda</taxon>
        <taxon>Architaenioglossa</taxon>
        <taxon>Ampullarioidea</taxon>
        <taxon>Ampullariidae</taxon>
        <taxon>Pomacea</taxon>
    </lineage>
</organism>
<dbReference type="GO" id="GO:0003950">
    <property type="term" value="F:NAD+ poly-ADP-ribosyltransferase activity"/>
    <property type="evidence" value="ECO:0007669"/>
    <property type="project" value="UniProtKB-UniRule"/>
</dbReference>
<sequence length="293" mass="33598">MQILADTSISAKPTRGQGTLQYTLEDKYLSGQDKYYFEFEQLRLMVDMVSLEQTNLDTKRSSKLIRRPVFVPSDKSEIPEMFPLLLHDLPEHLLTVPDHWSAVDHFQDFELVELSKTSAEYIAVQQQFLSTMDERKHQTVHIFRVQNPGLWDKYCSARRAMAARDQKSEHVAERPLFHGTPTLEAAMGICANSFDFRRSGENVGTTWGKGAYFSTTAKYSHSYTGIDTTVTGDSLRFMFLGRILVGQYTLGDPSYTKPPVRDRRRLYDSCVKRCSKPSIFSSSLTWHRATRSI</sequence>
<proteinExistence type="predicted"/>
<dbReference type="Gene3D" id="3.90.228.10">
    <property type="match status" value="1"/>
</dbReference>
<dbReference type="SUPFAM" id="SSF56399">
    <property type="entry name" value="ADP-ribosylation"/>
    <property type="match status" value="1"/>
</dbReference>
<dbReference type="OrthoDB" id="5988750at2759"/>
<protein>
    <recommendedName>
        <fullName evidence="1">Poly [ADP-ribose] polymerase</fullName>
        <shortName evidence="1">PARP</shortName>
        <ecNumber evidence="1">2.4.2.-</ecNumber>
    </recommendedName>
</protein>
<dbReference type="GO" id="GO:0005634">
    <property type="term" value="C:nucleus"/>
    <property type="evidence" value="ECO:0007669"/>
    <property type="project" value="TreeGrafter"/>
</dbReference>
<dbReference type="EC" id="2.4.2.-" evidence="1"/>
<dbReference type="InterPro" id="IPR051712">
    <property type="entry name" value="ARTD-AVP"/>
</dbReference>
<keyword evidence="1" id="KW-0520">NAD</keyword>
<feature type="domain" description="PARP catalytic" evidence="2">
    <location>
        <begin position="94"/>
        <end position="293"/>
    </location>
</feature>
<dbReference type="PANTHER" id="PTHR45740:SF2">
    <property type="entry name" value="POLY [ADP-RIBOSE] POLYMERASE"/>
    <property type="match status" value="1"/>
</dbReference>
<dbReference type="Pfam" id="PF00644">
    <property type="entry name" value="PARP"/>
    <property type="match status" value="1"/>
</dbReference>
<dbReference type="Proteomes" id="UP000245119">
    <property type="component" value="Linkage Group LG2"/>
</dbReference>
<reference evidence="3 4" key="1">
    <citation type="submission" date="2018-04" db="EMBL/GenBank/DDBJ databases">
        <title>The genome of golden apple snail Pomacea canaliculata provides insight into stress tolerance and invasive adaptation.</title>
        <authorList>
            <person name="Liu C."/>
            <person name="Liu B."/>
            <person name="Ren Y."/>
            <person name="Zhang Y."/>
            <person name="Wang H."/>
            <person name="Li S."/>
            <person name="Jiang F."/>
            <person name="Yin L."/>
            <person name="Zhang G."/>
            <person name="Qian W."/>
            <person name="Fan W."/>
        </authorList>
    </citation>
    <scope>NUCLEOTIDE SEQUENCE [LARGE SCALE GENOMIC DNA]</scope>
    <source>
        <strain evidence="3">SZHN2017</strain>
        <tissue evidence="3">Muscle</tissue>
    </source>
</reference>
<name>A0A2T7PQ29_POMCA</name>
<dbReference type="AlphaFoldDB" id="A0A2T7PQ29"/>
<keyword evidence="1" id="KW-0328">Glycosyltransferase</keyword>
<gene>
    <name evidence="3" type="ORF">C0Q70_02496</name>
</gene>
<dbReference type="PANTHER" id="PTHR45740">
    <property type="entry name" value="POLY [ADP-RIBOSE] POLYMERASE"/>
    <property type="match status" value="1"/>
</dbReference>